<dbReference type="NCBIfam" id="TIGR00229">
    <property type="entry name" value="sensory_box"/>
    <property type="match status" value="1"/>
</dbReference>
<evidence type="ECO:0000313" key="3">
    <source>
        <dbReference type="Proteomes" id="UP001589788"/>
    </source>
</evidence>
<dbReference type="EMBL" id="JBHLYQ010000022">
    <property type="protein sequence ID" value="MFC0081253.1"/>
    <property type="molecule type" value="Genomic_DNA"/>
</dbReference>
<feature type="domain" description="PAS" evidence="1">
    <location>
        <begin position="19"/>
        <end position="57"/>
    </location>
</feature>
<reference evidence="2 3" key="1">
    <citation type="submission" date="2024-09" db="EMBL/GenBank/DDBJ databases">
        <authorList>
            <person name="Sun Q."/>
            <person name="Mori K."/>
        </authorList>
    </citation>
    <scope>NUCLEOTIDE SEQUENCE [LARGE SCALE GENOMIC DNA]</scope>
    <source>
        <strain evidence="2 3">JCM 15389</strain>
    </source>
</reference>
<organism evidence="2 3">
    <name type="scientific">Aciditerrimonas ferrireducens</name>
    <dbReference type="NCBI Taxonomy" id="667306"/>
    <lineage>
        <taxon>Bacteria</taxon>
        <taxon>Bacillati</taxon>
        <taxon>Actinomycetota</taxon>
        <taxon>Acidimicrobiia</taxon>
        <taxon>Acidimicrobiales</taxon>
        <taxon>Acidimicrobiaceae</taxon>
        <taxon>Aciditerrimonas</taxon>
    </lineage>
</organism>
<dbReference type="Pfam" id="PF00989">
    <property type="entry name" value="PAS"/>
    <property type="match status" value="1"/>
</dbReference>
<gene>
    <name evidence="2" type="ORF">ACFFRE_03645</name>
</gene>
<protein>
    <submittedName>
        <fullName evidence="2">PAS domain S-box protein</fullName>
    </submittedName>
</protein>
<evidence type="ECO:0000259" key="1">
    <source>
        <dbReference type="PROSITE" id="PS50112"/>
    </source>
</evidence>
<dbReference type="RefSeq" id="WP_248108114.1">
    <property type="nucleotide sequence ID" value="NZ_JAKHEX010000013.1"/>
</dbReference>
<proteinExistence type="predicted"/>
<dbReference type="Proteomes" id="UP001589788">
    <property type="component" value="Unassembled WGS sequence"/>
</dbReference>
<dbReference type="PROSITE" id="PS50112">
    <property type="entry name" value="PAS"/>
    <property type="match status" value="1"/>
</dbReference>
<accession>A0ABV6C1R6</accession>
<comment type="caution">
    <text evidence="2">The sequence shown here is derived from an EMBL/GenBank/DDBJ whole genome shotgun (WGS) entry which is preliminary data.</text>
</comment>
<dbReference type="Gene3D" id="3.30.450.20">
    <property type="entry name" value="PAS domain"/>
    <property type="match status" value="1"/>
</dbReference>
<name>A0ABV6C1R6_9ACTN</name>
<dbReference type="InterPro" id="IPR013767">
    <property type="entry name" value="PAS_fold"/>
</dbReference>
<dbReference type="CDD" id="cd00130">
    <property type="entry name" value="PAS"/>
    <property type="match status" value="1"/>
</dbReference>
<dbReference type="SUPFAM" id="SSF55785">
    <property type="entry name" value="PYP-like sensor domain (PAS domain)"/>
    <property type="match status" value="1"/>
</dbReference>
<keyword evidence="3" id="KW-1185">Reference proteome</keyword>
<sequence length="127" mass="14022">MATPLPPEVTAEAARDEAVVVVDQQGRIVLMNAQAEKLFDVALSDVEGEFVELLVPEKLRWGHQAYRRGYLAEPNPREMDPGLEPHLERPTDGTLIPISVWLQPIRVDGTLYVAARVTPRGEPEAGS</sequence>
<dbReference type="InterPro" id="IPR000014">
    <property type="entry name" value="PAS"/>
</dbReference>
<dbReference type="InterPro" id="IPR035965">
    <property type="entry name" value="PAS-like_dom_sf"/>
</dbReference>
<evidence type="ECO:0000313" key="2">
    <source>
        <dbReference type="EMBL" id="MFC0081253.1"/>
    </source>
</evidence>